<protein>
    <recommendedName>
        <fullName evidence="4">Outer membrane protein beta-barrel domain-containing protein</fullName>
    </recommendedName>
</protein>
<proteinExistence type="predicted"/>
<organism evidence="2 3">
    <name type="scientific">Mucilaginibacter segetis</name>
    <dbReference type="NCBI Taxonomy" id="2793071"/>
    <lineage>
        <taxon>Bacteria</taxon>
        <taxon>Pseudomonadati</taxon>
        <taxon>Bacteroidota</taxon>
        <taxon>Sphingobacteriia</taxon>
        <taxon>Sphingobacteriales</taxon>
        <taxon>Sphingobacteriaceae</taxon>
        <taxon>Mucilaginibacter</taxon>
    </lineage>
</organism>
<accession>A0A934PSH5</accession>
<name>A0A934PSH5_9SPHI</name>
<dbReference type="Proteomes" id="UP000613193">
    <property type="component" value="Unassembled WGS sequence"/>
</dbReference>
<keyword evidence="3" id="KW-1185">Reference proteome</keyword>
<keyword evidence="1" id="KW-0732">Signal</keyword>
<dbReference type="SUPFAM" id="SSF56925">
    <property type="entry name" value="OMPA-like"/>
    <property type="match status" value="1"/>
</dbReference>
<evidence type="ECO:0000313" key="3">
    <source>
        <dbReference type="Proteomes" id="UP000613193"/>
    </source>
</evidence>
<evidence type="ECO:0008006" key="4">
    <source>
        <dbReference type="Google" id="ProtNLM"/>
    </source>
</evidence>
<comment type="caution">
    <text evidence="2">The sequence shown here is derived from an EMBL/GenBank/DDBJ whole genome shotgun (WGS) entry which is preliminary data.</text>
</comment>
<dbReference type="AlphaFoldDB" id="A0A934PSH5"/>
<dbReference type="RefSeq" id="WP_200064131.1">
    <property type="nucleotide sequence ID" value="NZ_JAEHFW010000001.1"/>
</dbReference>
<dbReference type="InterPro" id="IPR011250">
    <property type="entry name" value="OMP/PagP_B-barrel"/>
</dbReference>
<dbReference type="EMBL" id="JAEHFW010000001">
    <property type="protein sequence ID" value="MBK0378386.1"/>
    <property type="molecule type" value="Genomic_DNA"/>
</dbReference>
<sequence length="167" mass="18048">MKKFILLAFLFASFIAKAQVAPQKAFSVGLDLGFPSNSIYNVAFGGYGKAEVPIANSLSLSVTAGYTSVYFKSSLIGSSSSQDPIGIVPLKAGAKYFFSPGFYAEGELGTAIETNYDKDKLFAYSIGPGFIIPTGKHTGVDFGFRYENWGSGRIRLTAFRVAYRLGW</sequence>
<evidence type="ECO:0000256" key="1">
    <source>
        <dbReference type="SAM" id="SignalP"/>
    </source>
</evidence>
<feature type="signal peptide" evidence="1">
    <location>
        <begin position="1"/>
        <end position="18"/>
    </location>
</feature>
<feature type="chain" id="PRO_5036905389" description="Outer membrane protein beta-barrel domain-containing protein" evidence="1">
    <location>
        <begin position="19"/>
        <end position="167"/>
    </location>
</feature>
<gene>
    <name evidence="2" type="ORF">I5M19_03655</name>
</gene>
<reference evidence="2" key="1">
    <citation type="submission" date="2020-12" db="EMBL/GenBank/DDBJ databases">
        <title>Bacterial novel species Mucilaginibacter sp. SD-g isolated from soil.</title>
        <authorList>
            <person name="Jung H.-Y."/>
        </authorList>
    </citation>
    <scope>NUCLEOTIDE SEQUENCE</scope>
    <source>
        <strain evidence="2">SD-g</strain>
    </source>
</reference>
<evidence type="ECO:0000313" key="2">
    <source>
        <dbReference type="EMBL" id="MBK0378386.1"/>
    </source>
</evidence>